<dbReference type="EMBL" id="LT554591">
    <property type="protein sequence ID" value="SAM06368.1"/>
    <property type="molecule type" value="Genomic_DNA"/>
</dbReference>
<dbReference type="STRING" id="4829.A0A168RA26"/>
<evidence type="ECO:0000256" key="1">
    <source>
        <dbReference type="SAM" id="MobiDB-lite"/>
    </source>
</evidence>
<dbReference type="InParanoid" id="A0A168RA26"/>
<dbReference type="AlphaFoldDB" id="A0A168RA26"/>
<dbReference type="Pfam" id="PF07173">
    <property type="entry name" value="GRDP-like"/>
    <property type="match status" value="2"/>
</dbReference>
<sequence length="635" mass="71064">MLPPSRTSSSDSLSTQDHDLPDYSIYATSTPPPDYLTLEDPSLCCLNAPSPSKQCELRELGDCLPVNVTNQACHDLLSFLYSVDAMLKTFPQDLQRIYMCRAELRYIRWLQVLQREKPTHSVVSRIIIPPLDVMLCWYVHMLSPFRYHDDLIRNSWEHVFNYPLPLEKAREVKTKSGTGKDPLSERFWAVFVPDEPYELDLEELRQDDRVFTCVFCHESQPSTWTDYALLRTDPSLSIICGHCGSESSARTLSCYQFVRDVLESSDTRILFKGIMLDSDGQKAKSSTEKGIKVLLMAQFMKEHNKAPVVDPSMIQSSTPCDWDGILQLLKSVRKRGKDRFGDDMTWNVLLDMVQSSYFGIVTPLCIDLVQAVGRQHAFLKSVVATDWINVATLRFAIHRYRMFLVLIKQQTVLPVPTVDIDLCWHVHLVSSPRAYNAYCMATFGGVINHDDTIPEDNQQGGAVLMAMAWHKKYKEPYTTAPFVADHTVSLPSVVHWVKRKALALKKGTRKGSQGDSDDEGSSSTTTSDVCSTSSLDLLSCGSTLSLATRSTASTAASSSSSSSGVPLSSDDKYHLFLNSMTGIALHNQDAVNAWYGKTSTAAIRPVEELDRHVLYLGSYGYIGTLTNSVPMRATN</sequence>
<gene>
    <name evidence="2" type="primary">ABSGL_12257.1 scaffold 12745</name>
</gene>
<accession>A0A168RA26</accession>
<reference evidence="2" key="1">
    <citation type="submission" date="2016-04" db="EMBL/GenBank/DDBJ databases">
        <authorList>
            <person name="Evans L.H."/>
            <person name="Alamgir A."/>
            <person name="Owens N."/>
            <person name="Weber N.D."/>
            <person name="Virtaneva K."/>
            <person name="Barbian K."/>
            <person name="Babar A."/>
            <person name="Rosenke K."/>
        </authorList>
    </citation>
    <scope>NUCLEOTIDE SEQUENCE [LARGE SCALE GENOMIC DNA]</scope>
    <source>
        <strain evidence="2">CBS 101.48</strain>
    </source>
</reference>
<keyword evidence="3" id="KW-1185">Reference proteome</keyword>
<dbReference type="PANTHER" id="PTHR34365:SF7">
    <property type="entry name" value="GLYCINE-RICH DOMAIN-CONTAINING PROTEIN 1"/>
    <property type="match status" value="1"/>
</dbReference>
<organism evidence="2">
    <name type="scientific">Absidia glauca</name>
    <name type="common">Pin mould</name>
    <dbReference type="NCBI Taxonomy" id="4829"/>
    <lineage>
        <taxon>Eukaryota</taxon>
        <taxon>Fungi</taxon>
        <taxon>Fungi incertae sedis</taxon>
        <taxon>Mucoromycota</taxon>
        <taxon>Mucoromycotina</taxon>
        <taxon>Mucoromycetes</taxon>
        <taxon>Mucorales</taxon>
        <taxon>Cunninghamellaceae</taxon>
        <taxon>Absidia</taxon>
    </lineage>
</organism>
<dbReference type="OMA" id="DWINVAT"/>
<feature type="compositionally biased region" description="Low complexity" evidence="1">
    <location>
        <begin position="1"/>
        <end position="15"/>
    </location>
</feature>
<dbReference type="InterPro" id="IPR009836">
    <property type="entry name" value="GRDP-like"/>
</dbReference>
<dbReference type="OrthoDB" id="2288623at2759"/>
<dbReference type="Proteomes" id="UP000078561">
    <property type="component" value="Unassembled WGS sequence"/>
</dbReference>
<feature type="region of interest" description="Disordered" evidence="1">
    <location>
        <begin position="1"/>
        <end position="24"/>
    </location>
</feature>
<evidence type="ECO:0000313" key="2">
    <source>
        <dbReference type="EMBL" id="SAM06368.1"/>
    </source>
</evidence>
<proteinExistence type="predicted"/>
<protein>
    <submittedName>
        <fullName evidence="2">Uncharacterized protein</fullName>
    </submittedName>
</protein>
<name>A0A168RA26_ABSGL</name>
<evidence type="ECO:0000313" key="3">
    <source>
        <dbReference type="Proteomes" id="UP000078561"/>
    </source>
</evidence>
<dbReference type="PANTHER" id="PTHR34365">
    <property type="entry name" value="ENOLASE (DUF1399)"/>
    <property type="match status" value="1"/>
</dbReference>
<feature type="region of interest" description="Disordered" evidence="1">
    <location>
        <begin position="507"/>
        <end position="531"/>
    </location>
</feature>
<feature type="compositionally biased region" description="Low complexity" evidence="1">
    <location>
        <begin position="521"/>
        <end position="531"/>
    </location>
</feature>